<accession>A0A3B7MHX7</accession>
<keyword evidence="1" id="KW-0732">Signal</keyword>
<feature type="signal peptide" evidence="1">
    <location>
        <begin position="1"/>
        <end position="18"/>
    </location>
</feature>
<dbReference type="Gene3D" id="3.20.20.80">
    <property type="entry name" value="Glycosidases"/>
    <property type="match status" value="1"/>
</dbReference>
<dbReference type="OrthoDB" id="177731at2"/>
<dbReference type="Proteomes" id="UP000263900">
    <property type="component" value="Chromosome"/>
</dbReference>
<dbReference type="SUPFAM" id="SSF51445">
    <property type="entry name" value="(Trans)glycosidases"/>
    <property type="match status" value="1"/>
</dbReference>
<evidence type="ECO:0000313" key="2">
    <source>
        <dbReference type="EMBL" id="AXY73808.1"/>
    </source>
</evidence>
<feature type="chain" id="PRO_5017786856" evidence="1">
    <location>
        <begin position="19"/>
        <end position="676"/>
    </location>
</feature>
<keyword evidence="3" id="KW-1185">Reference proteome</keyword>
<protein>
    <submittedName>
        <fullName evidence="2">Uncharacterized protein</fullName>
    </submittedName>
</protein>
<proteinExistence type="predicted"/>
<dbReference type="RefSeq" id="WP_119049643.1">
    <property type="nucleotide sequence ID" value="NZ_CP032157.1"/>
</dbReference>
<sequence>MKYKFFCLILLVAITGCAAESADSRIAPAGTHLINISPGRDLWNTTGRKNPELLFDKSIADGNKTDQEYFMNNDFAKPMVFFISLGDSCYDKLAIDYFHGHGASNWTITVYDSNRVQKGEYKITGGSNKWDLLQGDLSSISSPIRFIRFQSADPSSDVREIRIYGNGVAKCSPIVPVVAAKSFPDPGISFQGGSSIGGKDVTYMKLQSGLPLYGSFRSPSNVFNWVHDFKAPIDQQAFEIDKYGDFDKNTLSFHKSMGTPVMLYINGANVKTVPGLKTADDYNAMTQTNVFKDIPPGSDSTAYEPWTKSHGRLWKVMAHLWGSNRNDVLPDSYKIYGASHPNLAAGQDKIKVFEIGNEDDKTWFGLTGYHSPTVLLQKLKAAWDAIKTTDPNAKVYLGALLSADTVQWKALYFLNYWLYPGQPFPADGFCFNQYISNRYGGQSHHTDADAVSPEQFQVTERITSYRNFRDRYFPGKGLRWTEIGYAVGNSDYNVKSVPGIPDTIVAANFMVRTLERAAVVPNGLEVVYNYFHTSDGSGVFGSMYMVREQFDPTTYAYSGSHRMPIWWWYATRMNVLHDYKGWSTMVKNGDSTGITVTRYDHKTNPALQVYYVCRGTYDGSVSKNYPVNVGKATKATLVTLTVGKEEGSRTELPVKGGVVVVPLVNEAPQYIITSQP</sequence>
<dbReference type="AlphaFoldDB" id="A0A3B7MHX7"/>
<dbReference type="PROSITE" id="PS51257">
    <property type="entry name" value="PROKAR_LIPOPROTEIN"/>
    <property type="match status" value="1"/>
</dbReference>
<reference evidence="2 3" key="1">
    <citation type="submission" date="2018-09" db="EMBL/GenBank/DDBJ databases">
        <title>Genome sequencing of strain 6GH32-13.</title>
        <authorList>
            <person name="Weon H.-Y."/>
            <person name="Heo J."/>
            <person name="Kwon S.-W."/>
        </authorList>
    </citation>
    <scope>NUCLEOTIDE SEQUENCE [LARGE SCALE GENOMIC DNA]</scope>
    <source>
        <strain evidence="2 3">5GH32-13</strain>
    </source>
</reference>
<evidence type="ECO:0000313" key="3">
    <source>
        <dbReference type="Proteomes" id="UP000263900"/>
    </source>
</evidence>
<dbReference type="EMBL" id="CP032157">
    <property type="protein sequence ID" value="AXY73808.1"/>
    <property type="molecule type" value="Genomic_DNA"/>
</dbReference>
<dbReference type="InterPro" id="IPR017853">
    <property type="entry name" value="GH"/>
</dbReference>
<gene>
    <name evidence="2" type="ORF">D3H65_07375</name>
</gene>
<organism evidence="2 3">
    <name type="scientific">Paraflavitalea soli</name>
    <dbReference type="NCBI Taxonomy" id="2315862"/>
    <lineage>
        <taxon>Bacteria</taxon>
        <taxon>Pseudomonadati</taxon>
        <taxon>Bacteroidota</taxon>
        <taxon>Chitinophagia</taxon>
        <taxon>Chitinophagales</taxon>
        <taxon>Chitinophagaceae</taxon>
        <taxon>Paraflavitalea</taxon>
    </lineage>
</organism>
<evidence type="ECO:0000256" key="1">
    <source>
        <dbReference type="SAM" id="SignalP"/>
    </source>
</evidence>
<dbReference type="KEGG" id="pseg:D3H65_07375"/>
<name>A0A3B7MHX7_9BACT</name>